<dbReference type="PANTHER" id="PTHR31241:SF62">
    <property type="entry name" value="DEHYDRATION-RESPONSIVE ELEMENT-BINDING PROTEIN 2D"/>
    <property type="match status" value="1"/>
</dbReference>
<keyword evidence="11" id="KW-1185">Reference proteome</keyword>
<feature type="compositionally biased region" description="Basic and acidic residues" evidence="9">
    <location>
        <begin position="45"/>
        <end position="67"/>
    </location>
</feature>
<keyword evidence="4" id="KW-0238">DNA-binding</keyword>
<comment type="similarity">
    <text evidence="8">Belongs to the AP2/ERF transcription factor family. ERF subfamily.</text>
</comment>
<dbReference type="SUPFAM" id="SSF54171">
    <property type="entry name" value="DNA-binding domain"/>
    <property type="match status" value="1"/>
</dbReference>
<dbReference type="Proteomes" id="UP000694861">
    <property type="component" value="Linkage group LG2"/>
</dbReference>
<comment type="subcellular location">
    <subcellularLocation>
        <location evidence="1">Nucleus</location>
    </subcellularLocation>
</comment>
<evidence type="ECO:0000313" key="12">
    <source>
        <dbReference type="RefSeq" id="XP_008221333.1"/>
    </source>
</evidence>
<dbReference type="Pfam" id="PF00847">
    <property type="entry name" value="AP2"/>
    <property type="match status" value="1"/>
</dbReference>
<sequence length="352" mass="39173">MSCSPCQVFNQKPRYRLCLITPSFLPCRINTATLFTYGLSHAPKAKTEEKEEEKRERERKREREKELGNTNTIPSSLNPRVVCHCQSTTMLKSEMSSVKLGERKQVKRPAQASSRKGCMRGKGGPENAMCTYKGVRQRTWGKWVAEIREPNRGARLWLGTFDTSHEAALAYDAAARKLYGSEAKLNLPDQLVPHCHHHHHHQVPSSANTHMLPQTPNPSAQLTLLHQNPSGTSSAGLSNDYAAPLNNVAVPVLRDHYPNVKAHQPHGTYPEPKPEAEHSKMKVEENMSGNEGMDSGIFWGNVSGNFPMFDDSIWAEAAMSLDFPVIEDHGIFSSNSVDGSGWGPLQPSPWCV</sequence>
<evidence type="ECO:0000256" key="4">
    <source>
        <dbReference type="ARBA" id="ARBA00023125"/>
    </source>
</evidence>
<dbReference type="InterPro" id="IPR016177">
    <property type="entry name" value="DNA-bd_dom_sf"/>
</dbReference>
<reference evidence="11" key="1">
    <citation type="journal article" date="2012" name="Nat. Commun.">
        <title>The genome of Prunus mume.</title>
        <authorList>
            <person name="Zhang Q."/>
            <person name="Chen W."/>
            <person name="Sun L."/>
            <person name="Zhao F."/>
            <person name="Huang B."/>
            <person name="Yang W."/>
            <person name="Tao Y."/>
            <person name="Wang J."/>
            <person name="Yuan Z."/>
            <person name="Fan G."/>
            <person name="Xing Z."/>
            <person name="Han C."/>
            <person name="Pan H."/>
            <person name="Zhong X."/>
            <person name="Shi W."/>
            <person name="Liang X."/>
            <person name="Du D."/>
            <person name="Sun F."/>
            <person name="Xu Z."/>
            <person name="Hao R."/>
            <person name="Lv T."/>
            <person name="Lv Y."/>
            <person name="Zheng Z."/>
            <person name="Sun M."/>
            <person name="Luo L."/>
            <person name="Cai M."/>
            <person name="Gao Y."/>
            <person name="Wang J."/>
            <person name="Yin Y."/>
            <person name="Xu X."/>
            <person name="Cheng T."/>
            <person name="Wang J."/>
        </authorList>
    </citation>
    <scope>NUCLEOTIDE SEQUENCE [LARGE SCALE GENOMIC DNA]</scope>
</reference>
<keyword evidence="3" id="KW-0346">Stress response</keyword>
<dbReference type="PANTHER" id="PTHR31241">
    <property type="entry name" value="DEHYDRATION-RESPONSIVE ELEMENT-BINDING PROTEIN 2C"/>
    <property type="match status" value="1"/>
</dbReference>
<dbReference type="InterPro" id="IPR001471">
    <property type="entry name" value="AP2/ERF_dom"/>
</dbReference>
<keyword evidence="7" id="KW-0539">Nucleus</keyword>
<evidence type="ECO:0000256" key="2">
    <source>
        <dbReference type="ARBA" id="ARBA00023015"/>
    </source>
</evidence>
<protein>
    <submittedName>
        <fullName evidence="12">Dehydration-responsive element-binding protein 2D</fullName>
    </submittedName>
</protein>
<accession>A0ABM0N982</accession>
<dbReference type="PROSITE" id="PS51032">
    <property type="entry name" value="AP2_ERF"/>
    <property type="match status" value="1"/>
</dbReference>
<keyword evidence="2" id="KW-0805">Transcription regulation</keyword>
<dbReference type="InterPro" id="IPR036955">
    <property type="entry name" value="AP2/ERF_dom_sf"/>
</dbReference>
<evidence type="ECO:0000256" key="8">
    <source>
        <dbReference type="ARBA" id="ARBA00024343"/>
    </source>
</evidence>
<evidence type="ECO:0000256" key="3">
    <source>
        <dbReference type="ARBA" id="ARBA00023016"/>
    </source>
</evidence>
<evidence type="ECO:0000256" key="6">
    <source>
        <dbReference type="ARBA" id="ARBA00023163"/>
    </source>
</evidence>
<dbReference type="RefSeq" id="XP_008221333.1">
    <property type="nucleotide sequence ID" value="XM_008223111.2"/>
</dbReference>
<dbReference type="SMART" id="SM00380">
    <property type="entry name" value="AP2"/>
    <property type="match status" value="1"/>
</dbReference>
<dbReference type="GeneID" id="103321312"/>
<dbReference type="PRINTS" id="PR00367">
    <property type="entry name" value="ETHRSPELEMNT"/>
</dbReference>
<feature type="region of interest" description="Disordered" evidence="9">
    <location>
        <begin position="96"/>
        <end position="122"/>
    </location>
</feature>
<proteinExistence type="inferred from homology"/>
<dbReference type="Gene3D" id="3.30.730.10">
    <property type="entry name" value="AP2/ERF domain"/>
    <property type="match status" value="1"/>
</dbReference>
<evidence type="ECO:0000256" key="1">
    <source>
        <dbReference type="ARBA" id="ARBA00004123"/>
    </source>
</evidence>
<keyword evidence="5" id="KW-0010">Activator</keyword>
<gene>
    <name evidence="12" type="primary">LOC103321312</name>
</gene>
<name>A0ABM0N982_PRUMU</name>
<dbReference type="CDD" id="cd00018">
    <property type="entry name" value="AP2"/>
    <property type="match status" value="1"/>
</dbReference>
<feature type="domain" description="AP2/ERF" evidence="10">
    <location>
        <begin position="131"/>
        <end position="188"/>
    </location>
</feature>
<reference evidence="12" key="2">
    <citation type="submission" date="2025-08" db="UniProtKB">
        <authorList>
            <consortium name="RefSeq"/>
        </authorList>
    </citation>
    <scope>IDENTIFICATION</scope>
</reference>
<keyword evidence="6" id="KW-0804">Transcription</keyword>
<evidence type="ECO:0000259" key="10">
    <source>
        <dbReference type="PROSITE" id="PS51032"/>
    </source>
</evidence>
<evidence type="ECO:0000256" key="5">
    <source>
        <dbReference type="ARBA" id="ARBA00023159"/>
    </source>
</evidence>
<evidence type="ECO:0000256" key="9">
    <source>
        <dbReference type="SAM" id="MobiDB-lite"/>
    </source>
</evidence>
<organism evidence="11 12">
    <name type="scientific">Prunus mume</name>
    <name type="common">Japanese apricot</name>
    <name type="synonym">Armeniaca mume</name>
    <dbReference type="NCBI Taxonomy" id="102107"/>
    <lineage>
        <taxon>Eukaryota</taxon>
        <taxon>Viridiplantae</taxon>
        <taxon>Streptophyta</taxon>
        <taxon>Embryophyta</taxon>
        <taxon>Tracheophyta</taxon>
        <taxon>Spermatophyta</taxon>
        <taxon>Magnoliopsida</taxon>
        <taxon>eudicotyledons</taxon>
        <taxon>Gunneridae</taxon>
        <taxon>Pentapetalae</taxon>
        <taxon>rosids</taxon>
        <taxon>fabids</taxon>
        <taxon>Rosales</taxon>
        <taxon>Rosaceae</taxon>
        <taxon>Amygdaloideae</taxon>
        <taxon>Amygdaleae</taxon>
        <taxon>Prunus</taxon>
    </lineage>
</organism>
<evidence type="ECO:0000313" key="11">
    <source>
        <dbReference type="Proteomes" id="UP000694861"/>
    </source>
</evidence>
<feature type="region of interest" description="Disordered" evidence="9">
    <location>
        <begin position="43"/>
        <end position="73"/>
    </location>
</feature>
<evidence type="ECO:0000256" key="7">
    <source>
        <dbReference type="ARBA" id="ARBA00023242"/>
    </source>
</evidence>